<dbReference type="InterPro" id="IPR000600">
    <property type="entry name" value="ROK"/>
</dbReference>
<comment type="similarity">
    <text evidence="1">Belongs to the ROK (NagC/XylR) family.</text>
</comment>
<dbReference type="Pfam" id="PF09339">
    <property type="entry name" value="HTH_IclR"/>
    <property type="match status" value="1"/>
</dbReference>
<sequence length="398" mass="40769">MKGAWNTAAVRTSDVFELLRDGRPRTRAQLADLSGLARSTIASRIDTLMRLGLVAPYGGGVSTGGRPPSLLALNPMAWVVAGVDIGASHATAALSDLSGTILVERRADLDVALGPDHVLGWVEHVVADLLADQRREVRELAAIGMGLPGPVEHSSGRAINPPIMPGWDGYDVPGHVQRAFDVPVLVDNDVNIMALGEQHAHLPDVDDLVFIKVSTGIGAGLISGGQLQRGAQGTAGDLGHVAVARAADVLCRCGNQGCLEAVAAGSAVARALREAGVEAAGSADVVTLVRSGDPRAVQAVRQAGRDIGEVLATLVNMINPSAIVIGGSLADAGESLLAGIREVVYQRSLPLATQHLAVTTSRAGERAGVIGAAALAIGHVLSPEHIDRAGERLAAAGA</sequence>
<dbReference type="SUPFAM" id="SSF46785">
    <property type="entry name" value="Winged helix' DNA-binding domain"/>
    <property type="match status" value="1"/>
</dbReference>
<dbReference type="Pfam" id="PF00480">
    <property type="entry name" value="ROK"/>
    <property type="match status" value="1"/>
</dbReference>
<reference evidence="3 4" key="1">
    <citation type="submission" date="2020-08" db="EMBL/GenBank/DDBJ databases">
        <title>novel species in genus Nocardioides.</title>
        <authorList>
            <person name="Zhang G."/>
        </authorList>
    </citation>
    <scope>NUCLEOTIDE SEQUENCE [LARGE SCALE GENOMIC DNA]</scope>
    <source>
        <strain evidence="3 4">SC8A-24</strain>
    </source>
</reference>
<evidence type="ECO:0000259" key="2">
    <source>
        <dbReference type="Pfam" id="PF09339"/>
    </source>
</evidence>
<dbReference type="PANTHER" id="PTHR18964:SF173">
    <property type="entry name" value="GLUCOKINASE"/>
    <property type="match status" value="1"/>
</dbReference>
<dbReference type="InterPro" id="IPR036390">
    <property type="entry name" value="WH_DNA-bd_sf"/>
</dbReference>
<keyword evidence="4" id="KW-1185">Reference proteome</keyword>
<dbReference type="InterPro" id="IPR043129">
    <property type="entry name" value="ATPase_NBD"/>
</dbReference>
<dbReference type="Proteomes" id="UP000604001">
    <property type="component" value="Unassembled WGS sequence"/>
</dbReference>
<dbReference type="EMBL" id="JACMYC010000007">
    <property type="protein sequence ID" value="MBC2961260.1"/>
    <property type="molecule type" value="Genomic_DNA"/>
</dbReference>
<proteinExistence type="inferred from homology"/>
<dbReference type="InterPro" id="IPR036388">
    <property type="entry name" value="WH-like_DNA-bd_sf"/>
</dbReference>
<dbReference type="PANTHER" id="PTHR18964">
    <property type="entry name" value="ROK (REPRESSOR, ORF, KINASE) FAMILY"/>
    <property type="match status" value="1"/>
</dbReference>
<evidence type="ECO:0000256" key="1">
    <source>
        <dbReference type="ARBA" id="ARBA00006479"/>
    </source>
</evidence>
<dbReference type="Gene3D" id="1.10.10.10">
    <property type="entry name" value="Winged helix-like DNA-binding domain superfamily/Winged helix DNA-binding domain"/>
    <property type="match status" value="1"/>
</dbReference>
<organism evidence="3 4">
    <name type="scientific">Nocardioides deserti</name>
    <dbReference type="NCBI Taxonomy" id="1588644"/>
    <lineage>
        <taxon>Bacteria</taxon>
        <taxon>Bacillati</taxon>
        <taxon>Actinomycetota</taxon>
        <taxon>Actinomycetes</taxon>
        <taxon>Propionibacteriales</taxon>
        <taxon>Nocardioidaceae</taxon>
        <taxon>Nocardioides</taxon>
    </lineage>
</organism>
<dbReference type="SUPFAM" id="SSF53067">
    <property type="entry name" value="Actin-like ATPase domain"/>
    <property type="match status" value="1"/>
</dbReference>
<dbReference type="InterPro" id="IPR005471">
    <property type="entry name" value="Tscrpt_reg_IclR_N"/>
</dbReference>
<protein>
    <submittedName>
        <fullName evidence="3">ROK family transcriptional regulator</fullName>
    </submittedName>
</protein>
<comment type="caution">
    <text evidence="3">The sequence shown here is derived from an EMBL/GenBank/DDBJ whole genome shotgun (WGS) entry which is preliminary data.</text>
</comment>
<dbReference type="PROSITE" id="PS01125">
    <property type="entry name" value="ROK"/>
    <property type="match status" value="1"/>
</dbReference>
<gene>
    <name evidence="3" type="ORF">H7344_13225</name>
</gene>
<name>A0ABR6U9Z2_9ACTN</name>
<dbReference type="InterPro" id="IPR049874">
    <property type="entry name" value="ROK_cs"/>
</dbReference>
<accession>A0ABR6U9Z2</accession>
<feature type="domain" description="HTH iclR-type" evidence="2">
    <location>
        <begin position="9"/>
        <end position="54"/>
    </location>
</feature>
<evidence type="ECO:0000313" key="3">
    <source>
        <dbReference type="EMBL" id="MBC2961260.1"/>
    </source>
</evidence>
<dbReference type="Gene3D" id="3.30.420.40">
    <property type="match status" value="2"/>
</dbReference>
<evidence type="ECO:0000313" key="4">
    <source>
        <dbReference type="Proteomes" id="UP000604001"/>
    </source>
</evidence>